<evidence type="ECO:0000256" key="9">
    <source>
        <dbReference type="ARBA" id="ARBA00023002"/>
    </source>
</evidence>
<evidence type="ECO:0000313" key="16">
    <source>
        <dbReference type="EMBL" id="UYQ72971.1"/>
    </source>
</evidence>
<dbReference type="PANTHER" id="PTHR48083">
    <property type="entry name" value="MEDIUM-CHAIN SPECIFIC ACYL-COA DEHYDROGENASE, MITOCHONDRIAL-RELATED"/>
    <property type="match status" value="1"/>
</dbReference>
<evidence type="ECO:0000256" key="3">
    <source>
        <dbReference type="ARBA" id="ARBA00009347"/>
    </source>
</evidence>
<keyword evidence="7" id="KW-0285">Flavoprotein</keyword>
<accession>A0ABY6IR78</accession>
<dbReference type="Gene3D" id="2.40.110.10">
    <property type="entry name" value="Butyryl-CoA Dehydrogenase, subunit A, domain 2"/>
    <property type="match status" value="1"/>
</dbReference>
<evidence type="ECO:0000256" key="6">
    <source>
        <dbReference type="ARBA" id="ARBA00020144"/>
    </source>
</evidence>
<keyword evidence="12" id="KW-0812">Transmembrane</keyword>
<dbReference type="InterPro" id="IPR036250">
    <property type="entry name" value="AcylCo_DH-like_C"/>
</dbReference>
<dbReference type="EC" id="1.3.8.7" evidence="4"/>
<comment type="pathway">
    <text evidence="2">Lipid metabolism; fatty acid beta-oxidation.</text>
</comment>
<keyword evidence="9" id="KW-0560">Oxidoreductase</keyword>
<evidence type="ECO:0000256" key="5">
    <source>
        <dbReference type="ARBA" id="ARBA00012040"/>
    </source>
</evidence>
<dbReference type="EC" id="1.3.8.8" evidence="5"/>
<dbReference type="PANTHER" id="PTHR48083:SF33">
    <property type="entry name" value="ACYL-COENZYME A DEHYDROGENASE"/>
    <property type="match status" value="1"/>
</dbReference>
<dbReference type="InterPro" id="IPR013786">
    <property type="entry name" value="AcylCoA_DH/ox_N"/>
</dbReference>
<dbReference type="InterPro" id="IPR015396">
    <property type="entry name" value="FadE_C"/>
</dbReference>
<reference evidence="16" key="1">
    <citation type="submission" date="2022-10" db="EMBL/GenBank/DDBJ databases">
        <title>YIM 151497 complete genome.</title>
        <authorList>
            <person name="Chen X."/>
        </authorList>
    </citation>
    <scope>NUCLEOTIDE SEQUENCE</scope>
    <source>
        <strain evidence="16">YIM 151497</strain>
    </source>
</reference>
<evidence type="ECO:0000313" key="17">
    <source>
        <dbReference type="Proteomes" id="UP001163882"/>
    </source>
</evidence>
<evidence type="ECO:0000256" key="12">
    <source>
        <dbReference type="SAM" id="Phobius"/>
    </source>
</evidence>
<dbReference type="InterPro" id="IPR009075">
    <property type="entry name" value="AcylCo_DH/oxidase_C"/>
</dbReference>
<dbReference type="InterPro" id="IPR050741">
    <property type="entry name" value="Acyl-CoA_dehydrogenase"/>
</dbReference>
<proteinExistence type="inferred from homology"/>
<evidence type="ECO:0000259" key="13">
    <source>
        <dbReference type="Pfam" id="PF00441"/>
    </source>
</evidence>
<comment type="cofactor">
    <cofactor evidence="1">
        <name>FAD</name>
        <dbReference type="ChEBI" id="CHEBI:57692"/>
    </cofactor>
</comment>
<feature type="domain" description="Acyl-CoA dehydrogenase/oxidase C-terminal" evidence="13">
    <location>
        <begin position="369"/>
        <end position="514"/>
    </location>
</feature>
<evidence type="ECO:0000256" key="7">
    <source>
        <dbReference type="ARBA" id="ARBA00022630"/>
    </source>
</evidence>
<comment type="catalytic activity">
    <reaction evidence="11">
        <text>a long-chain 2,3-saturated fatty acyl-CoA + oxidized [electron-transfer flavoprotein] + H(+) = a long-chain (2E)-enoyl-CoA + reduced [electron-transfer flavoprotein]</text>
        <dbReference type="Rhea" id="RHEA:17721"/>
        <dbReference type="Rhea" id="RHEA-COMP:10685"/>
        <dbReference type="Rhea" id="RHEA-COMP:10686"/>
        <dbReference type="ChEBI" id="CHEBI:15378"/>
        <dbReference type="ChEBI" id="CHEBI:57692"/>
        <dbReference type="ChEBI" id="CHEBI:58307"/>
        <dbReference type="ChEBI" id="CHEBI:83721"/>
        <dbReference type="ChEBI" id="CHEBI:83727"/>
        <dbReference type="EC" id="1.3.8.8"/>
    </reaction>
</comment>
<keyword evidence="8" id="KW-0274">FAD</keyword>
<keyword evidence="12" id="KW-1133">Transmembrane helix</keyword>
<dbReference type="Pfam" id="PF09317">
    <property type="entry name" value="ACDH_C"/>
    <property type="match status" value="1"/>
</dbReference>
<evidence type="ECO:0000256" key="1">
    <source>
        <dbReference type="ARBA" id="ARBA00001974"/>
    </source>
</evidence>
<keyword evidence="12" id="KW-0472">Membrane</keyword>
<dbReference type="Gene3D" id="1.10.540.10">
    <property type="entry name" value="Acyl-CoA dehydrogenase/oxidase, N-terminal domain"/>
    <property type="match status" value="1"/>
</dbReference>
<name>A0ABY6IR78_9HYPH</name>
<sequence length="827" mass="90345">MVLALVAISIVAFFVLAIRQSPIWQWAVAAAAIGVLAMLRPDEGLALSTSVIGWVLALLPAIILGLLAIPAIRQAVLTGPAYSMVKSILPRISRTEQEALDAGTVGWDAEIFSGLPDWDKLLEIRKPDLTEEEQAFIDGPCEDVCAMIDDWDTRNNRMDMPPEVWQFLKDKGFLGMLIGKEHGGLGFSAQAQSQVVSKIASRSIAAGITVMVPNSLGPGELLEKYGTPEQQGKYLHRLAKGEEVPCFALTGAHAGSDAAGMRDVGVVTYGEYEGKQVLGVRLSWDKRYITLAPVATLLGVAFNLYDPDNHLGKGEDVGITLALVPADYPGVVIGRRHLPARSAFMNGPTSGKDVFVPMEFLIGGTEYAGQGWRMLMECLATGRAISLPAIGTVSIKAALRTTSAYARIRRQFGISIGMMEGVGEGMARLVKSAYQFEASRAMTAAIVDDGQKPAVISAALKYRTTEEMRGRVDDAMDIHGGRAVQDGPSNYLFAGYQTIPVAITVEGANILTRTLITFAQGALRAHPYLLKEVQSAQNPDKRQGLKDFDAAFSGHIGFMLRNITASWWHNLTFGRFASSPVEHELKGWYRALHRYSQSFALAGDWTVAFLGGDLKRKQMLSGRMADVFSDLYLLSTALKRYEDDGRMPEDVAVINAIARDRIAGIEKGLGEVIDNFPNPFLKFALGVLIFPLGRRARPSRDRENYRLARSVLGQSTFRDRLTRGIYLTFDPADRTGMLEDALVKVEAAAEIEKKFFRAIKKGEIDRRLDRDAIEDAVSKGILSAEEAKIMRVADEATDRVIKVDDFAADALARPAHKPESDYTAAAE</sequence>
<dbReference type="SUPFAM" id="SSF47203">
    <property type="entry name" value="Acyl-CoA dehydrogenase C-terminal domain-like"/>
    <property type="match status" value="1"/>
</dbReference>
<evidence type="ECO:0000259" key="15">
    <source>
        <dbReference type="Pfam" id="PF09317"/>
    </source>
</evidence>
<evidence type="ECO:0000256" key="11">
    <source>
        <dbReference type="ARBA" id="ARBA00049247"/>
    </source>
</evidence>
<dbReference type="Proteomes" id="UP001163882">
    <property type="component" value="Chromosome"/>
</dbReference>
<organism evidence="16 17">
    <name type="scientific">Pelagibacterium flavum</name>
    <dbReference type="NCBI Taxonomy" id="2984530"/>
    <lineage>
        <taxon>Bacteria</taxon>
        <taxon>Pseudomonadati</taxon>
        <taxon>Pseudomonadota</taxon>
        <taxon>Alphaproteobacteria</taxon>
        <taxon>Hyphomicrobiales</taxon>
        <taxon>Devosiaceae</taxon>
        <taxon>Pelagibacterium</taxon>
    </lineage>
</organism>
<feature type="transmembrane region" description="Helical" evidence="12">
    <location>
        <begin position="46"/>
        <end position="69"/>
    </location>
</feature>
<evidence type="ECO:0000256" key="8">
    <source>
        <dbReference type="ARBA" id="ARBA00022827"/>
    </source>
</evidence>
<protein>
    <recommendedName>
        <fullName evidence="6">Acyl-coenzyme A dehydrogenase</fullName>
        <ecNumber evidence="4">1.3.8.7</ecNumber>
        <ecNumber evidence="5">1.3.8.8</ecNumber>
    </recommendedName>
</protein>
<dbReference type="InterPro" id="IPR037069">
    <property type="entry name" value="AcylCoA_DH/ox_N_sf"/>
</dbReference>
<comment type="similarity">
    <text evidence="3">Belongs to the acyl-CoA dehydrogenase family.</text>
</comment>
<keyword evidence="17" id="KW-1185">Reference proteome</keyword>
<dbReference type="InterPro" id="IPR046373">
    <property type="entry name" value="Acyl-CoA_Oxase/DH_mid-dom_sf"/>
</dbReference>
<feature type="domain" description="Acyl-CoA dehydrogenase C-terminal bacterial-type" evidence="15">
    <location>
        <begin position="523"/>
        <end position="806"/>
    </location>
</feature>
<dbReference type="Gene3D" id="1.20.140.10">
    <property type="entry name" value="Butyryl-CoA Dehydrogenase, subunit A, domain 3"/>
    <property type="match status" value="1"/>
</dbReference>
<gene>
    <name evidence="16" type="ORF">OF122_04175</name>
</gene>
<dbReference type="Pfam" id="PF00441">
    <property type="entry name" value="Acyl-CoA_dh_1"/>
    <property type="match status" value="1"/>
</dbReference>
<dbReference type="Pfam" id="PF02771">
    <property type="entry name" value="Acyl-CoA_dh_N"/>
    <property type="match status" value="1"/>
</dbReference>
<dbReference type="NCBIfam" id="NF009586">
    <property type="entry name" value="PRK13026.1"/>
    <property type="match status" value="1"/>
</dbReference>
<comment type="catalytic activity">
    <reaction evidence="10">
        <text>a medium-chain 2,3-saturated fatty acyl-CoA + oxidized [electron-transfer flavoprotein] + H(+) = a medium-chain (2E)-enoyl-CoA + reduced [electron-transfer flavoprotein]</text>
        <dbReference type="Rhea" id="RHEA:14477"/>
        <dbReference type="Rhea" id="RHEA-COMP:10685"/>
        <dbReference type="Rhea" id="RHEA-COMP:10686"/>
        <dbReference type="ChEBI" id="CHEBI:15378"/>
        <dbReference type="ChEBI" id="CHEBI:57692"/>
        <dbReference type="ChEBI" id="CHEBI:58307"/>
        <dbReference type="ChEBI" id="CHEBI:83723"/>
        <dbReference type="ChEBI" id="CHEBI:83726"/>
        <dbReference type="EC" id="1.3.8.7"/>
    </reaction>
</comment>
<feature type="domain" description="Acyl-CoA dehydrogenase/oxidase N-terminal" evidence="14">
    <location>
        <begin position="146"/>
        <end position="242"/>
    </location>
</feature>
<dbReference type="RefSeq" id="WP_264226569.1">
    <property type="nucleotide sequence ID" value="NZ_CP107716.1"/>
</dbReference>
<evidence type="ECO:0000256" key="4">
    <source>
        <dbReference type="ARBA" id="ARBA00012033"/>
    </source>
</evidence>
<dbReference type="EMBL" id="CP107716">
    <property type="protein sequence ID" value="UYQ72971.1"/>
    <property type="molecule type" value="Genomic_DNA"/>
</dbReference>
<evidence type="ECO:0000256" key="10">
    <source>
        <dbReference type="ARBA" id="ARBA00047882"/>
    </source>
</evidence>
<evidence type="ECO:0000256" key="2">
    <source>
        <dbReference type="ARBA" id="ARBA00005005"/>
    </source>
</evidence>
<evidence type="ECO:0000259" key="14">
    <source>
        <dbReference type="Pfam" id="PF02771"/>
    </source>
</evidence>
<dbReference type="InterPro" id="IPR009100">
    <property type="entry name" value="AcylCoA_DH/oxidase_NM_dom_sf"/>
</dbReference>
<dbReference type="SUPFAM" id="SSF56645">
    <property type="entry name" value="Acyl-CoA dehydrogenase NM domain-like"/>
    <property type="match status" value="1"/>
</dbReference>
<dbReference type="NCBIfam" id="NF007000">
    <property type="entry name" value="PRK09463.1"/>
    <property type="match status" value="1"/>
</dbReference>